<feature type="region of interest" description="Disordered" evidence="1">
    <location>
        <begin position="1"/>
        <end position="92"/>
    </location>
</feature>
<feature type="compositionally biased region" description="Low complexity" evidence="1">
    <location>
        <begin position="75"/>
        <end position="92"/>
    </location>
</feature>
<dbReference type="Proteomes" id="UP000305067">
    <property type="component" value="Unassembled WGS sequence"/>
</dbReference>
<accession>A0A5C3R0T9</accession>
<organism evidence="2 3">
    <name type="scientific">Pterulicium gracile</name>
    <dbReference type="NCBI Taxonomy" id="1884261"/>
    <lineage>
        <taxon>Eukaryota</taxon>
        <taxon>Fungi</taxon>
        <taxon>Dikarya</taxon>
        <taxon>Basidiomycota</taxon>
        <taxon>Agaricomycotina</taxon>
        <taxon>Agaricomycetes</taxon>
        <taxon>Agaricomycetidae</taxon>
        <taxon>Agaricales</taxon>
        <taxon>Pleurotineae</taxon>
        <taxon>Pterulaceae</taxon>
        <taxon>Pterulicium</taxon>
    </lineage>
</organism>
<protein>
    <recommendedName>
        <fullName evidence="4">Meiotically up-regulated gene 113-domain-containing protein</fullName>
    </recommendedName>
</protein>
<dbReference type="STRING" id="1884261.A0A5C3R0T9"/>
<dbReference type="InterPro" id="IPR053006">
    <property type="entry name" value="Meiosis_regulatory"/>
</dbReference>
<evidence type="ECO:0000313" key="3">
    <source>
        <dbReference type="Proteomes" id="UP000305067"/>
    </source>
</evidence>
<feature type="compositionally biased region" description="Basic and acidic residues" evidence="1">
    <location>
        <begin position="43"/>
        <end position="53"/>
    </location>
</feature>
<gene>
    <name evidence="2" type="ORF">BDV98DRAFT_496114</name>
</gene>
<reference evidence="2 3" key="1">
    <citation type="journal article" date="2019" name="Nat. Ecol. Evol.">
        <title>Megaphylogeny resolves global patterns of mushroom evolution.</title>
        <authorList>
            <person name="Varga T."/>
            <person name="Krizsan K."/>
            <person name="Foldi C."/>
            <person name="Dima B."/>
            <person name="Sanchez-Garcia M."/>
            <person name="Sanchez-Ramirez S."/>
            <person name="Szollosi G.J."/>
            <person name="Szarkandi J.G."/>
            <person name="Papp V."/>
            <person name="Albert L."/>
            <person name="Andreopoulos W."/>
            <person name="Angelini C."/>
            <person name="Antonin V."/>
            <person name="Barry K.W."/>
            <person name="Bougher N.L."/>
            <person name="Buchanan P."/>
            <person name="Buyck B."/>
            <person name="Bense V."/>
            <person name="Catcheside P."/>
            <person name="Chovatia M."/>
            <person name="Cooper J."/>
            <person name="Damon W."/>
            <person name="Desjardin D."/>
            <person name="Finy P."/>
            <person name="Geml J."/>
            <person name="Haridas S."/>
            <person name="Hughes K."/>
            <person name="Justo A."/>
            <person name="Karasinski D."/>
            <person name="Kautmanova I."/>
            <person name="Kiss B."/>
            <person name="Kocsube S."/>
            <person name="Kotiranta H."/>
            <person name="LaButti K.M."/>
            <person name="Lechner B.E."/>
            <person name="Liimatainen K."/>
            <person name="Lipzen A."/>
            <person name="Lukacs Z."/>
            <person name="Mihaltcheva S."/>
            <person name="Morgado L.N."/>
            <person name="Niskanen T."/>
            <person name="Noordeloos M.E."/>
            <person name="Ohm R.A."/>
            <person name="Ortiz-Santana B."/>
            <person name="Ovrebo C."/>
            <person name="Racz N."/>
            <person name="Riley R."/>
            <person name="Savchenko A."/>
            <person name="Shiryaev A."/>
            <person name="Soop K."/>
            <person name="Spirin V."/>
            <person name="Szebenyi C."/>
            <person name="Tomsovsky M."/>
            <person name="Tulloss R.E."/>
            <person name="Uehling J."/>
            <person name="Grigoriev I.V."/>
            <person name="Vagvolgyi C."/>
            <person name="Papp T."/>
            <person name="Martin F.M."/>
            <person name="Miettinen O."/>
            <person name="Hibbett D.S."/>
            <person name="Nagy L.G."/>
        </authorList>
    </citation>
    <scope>NUCLEOTIDE SEQUENCE [LARGE SCALE GENOMIC DNA]</scope>
    <source>
        <strain evidence="2 3">CBS 309.79</strain>
    </source>
</reference>
<name>A0A5C3R0T9_9AGAR</name>
<proteinExistence type="predicted"/>
<evidence type="ECO:0000256" key="1">
    <source>
        <dbReference type="SAM" id="MobiDB-lite"/>
    </source>
</evidence>
<feature type="compositionally biased region" description="Basic and acidic residues" evidence="1">
    <location>
        <begin position="1"/>
        <end position="11"/>
    </location>
</feature>
<dbReference type="PANTHER" id="PTHR28094:SF1">
    <property type="entry name" value="MEIOTICALLY UP-REGULATED GENE 113 PROTEIN"/>
    <property type="match status" value="1"/>
</dbReference>
<evidence type="ECO:0008006" key="4">
    <source>
        <dbReference type="Google" id="ProtNLM"/>
    </source>
</evidence>
<dbReference type="PANTHER" id="PTHR28094">
    <property type="entry name" value="MEIOTICALLY UP-REGULATED GENE 113 PROTEIN"/>
    <property type="match status" value="1"/>
</dbReference>
<dbReference type="AlphaFoldDB" id="A0A5C3R0T9"/>
<keyword evidence="3" id="KW-1185">Reference proteome</keyword>
<evidence type="ECO:0000313" key="2">
    <source>
        <dbReference type="EMBL" id="TFL07792.1"/>
    </source>
</evidence>
<dbReference type="EMBL" id="ML178814">
    <property type="protein sequence ID" value="TFL07792.1"/>
    <property type="molecule type" value="Genomic_DNA"/>
</dbReference>
<sequence>MQHALQPDRAKRTLKPTPSITPYTPPHHRHTSSLGDSNLHVPPRREDPRRKSELVLAVSPPSSPSPITPKRPSRARAASTPPRTPASPSNSAVVQCSGVTKAGNRCKKQVKVGEVSLDDDQKHFCHQHAKEVLSPTGTFTRKTGEWIKFADWIPNYLHEDTQIALREEMDKARSSSDRPGYIYTYEIRDPDNPGTVKLKVGRAVNLIKRIDEWGKQCGSKEQVLRGFYPGVVEDGLDGDDAGGTFSLMKGRVRPGEKTSCCHRLERLIHLELNDLVTREVHLQPGWPSPPAADGAKSPKKAAKKDKCADCGQTHKEIFEFTRFAGGRYKNKEFDSIVRPVIEKWGGFVEACV</sequence>
<dbReference type="Pfam" id="PF13455">
    <property type="entry name" value="MUG113"/>
    <property type="match status" value="1"/>
</dbReference>
<dbReference type="OrthoDB" id="2417614at2759"/>